<dbReference type="OrthoDB" id="8139499at2"/>
<evidence type="ECO:0000313" key="2">
    <source>
        <dbReference type="EMBL" id="PZA12869.1"/>
    </source>
</evidence>
<reference evidence="2 3" key="1">
    <citation type="submission" date="2018-06" db="EMBL/GenBank/DDBJ databases">
        <title>Draft Whole-Genome Sequence of the purple photosynthetic bacterium Rhodospeudomonas palustris XCP.</title>
        <authorList>
            <person name="Rayyan A."/>
            <person name="Meyer T.E."/>
            <person name="Kyndt J.A."/>
        </authorList>
    </citation>
    <scope>NUCLEOTIDE SEQUENCE [LARGE SCALE GENOMIC DNA]</scope>
    <source>
        <strain evidence="2 3">XCP</strain>
    </source>
</reference>
<name>A0A323UKD5_RHOPL</name>
<dbReference type="Proteomes" id="UP000248134">
    <property type="component" value="Unassembled WGS sequence"/>
</dbReference>
<evidence type="ECO:0000256" key="1">
    <source>
        <dbReference type="SAM" id="MobiDB-lite"/>
    </source>
</evidence>
<feature type="region of interest" description="Disordered" evidence="1">
    <location>
        <begin position="1"/>
        <end position="31"/>
    </location>
</feature>
<dbReference type="RefSeq" id="WP_110785133.1">
    <property type="nucleotide sequence ID" value="NZ_QKQS01000009.1"/>
</dbReference>
<organism evidence="2 3">
    <name type="scientific">Rhodopseudomonas palustris</name>
    <dbReference type="NCBI Taxonomy" id="1076"/>
    <lineage>
        <taxon>Bacteria</taxon>
        <taxon>Pseudomonadati</taxon>
        <taxon>Pseudomonadota</taxon>
        <taxon>Alphaproteobacteria</taxon>
        <taxon>Hyphomicrobiales</taxon>
        <taxon>Nitrobacteraceae</taxon>
        <taxon>Rhodopseudomonas</taxon>
    </lineage>
</organism>
<gene>
    <name evidence="2" type="ORF">DNX69_06100</name>
</gene>
<evidence type="ECO:0000313" key="3">
    <source>
        <dbReference type="Proteomes" id="UP000248134"/>
    </source>
</evidence>
<dbReference type="EMBL" id="QKQS01000009">
    <property type="protein sequence ID" value="PZA12869.1"/>
    <property type="molecule type" value="Genomic_DNA"/>
</dbReference>
<dbReference type="AlphaFoldDB" id="A0A323UKD5"/>
<accession>A0A323UKD5</accession>
<feature type="compositionally biased region" description="Basic and acidic residues" evidence="1">
    <location>
        <begin position="8"/>
        <end position="24"/>
    </location>
</feature>
<proteinExistence type="predicted"/>
<comment type="caution">
    <text evidence="2">The sequence shown here is derived from an EMBL/GenBank/DDBJ whole genome shotgun (WGS) entry which is preliminary data.</text>
</comment>
<protein>
    <submittedName>
        <fullName evidence="2">Uncharacterized protein</fullName>
    </submittedName>
</protein>
<sequence length="131" mass="14233">MLQMFSRSKPDRQFKARSAGRDSQTDAGRVSSIGQSIDAALAAAQAEHAGLGQRLTDVLARAALTVGNDADEYIDREPENNELQSALSAEIANAERRLRELEVSIGHFKFLRAALATRFPDLIGSPNKPAR</sequence>